<dbReference type="HOGENOM" id="CLU_408395_0_0_1"/>
<reference evidence="11 12" key="1">
    <citation type="journal article" date="2003" name="PLoS Biol.">
        <title>The genome sequence of Caenorhabditis briggsae: a platform for comparative genomics.</title>
        <authorList>
            <person name="Stein L.D."/>
            <person name="Bao Z."/>
            <person name="Blasiar D."/>
            <person name="Blumenthal T."/>
            <person name="Brent M.R."/>
            <person name="Chen N."/>
            <person name="Chinwalla A."/>
            <person name="Clarke L."/>
            <person name="Clee C."/>
            <person name="Coghlan A."/>
            <person name="Coulson A."/>
            <person name="D'Eustachio P."/>
            <person name="Fitch D.H."/>
            <person name="Fulton L.A."/>
            <person name="Fulton R.E."/>
            <person name="Griffiths-Jones S."/>
            <person name="Harris T.W."/>
            <person name="Hillier L.W."/>
            <person name="Kamath R."/>
            <person name="Kuwabara P.E."/>
            <person name="Mardis E.R."/>
            <person name="Marra M.A."/>
            <person name="Miner T.L."/>
            <person name="Minx P."/>
            <person name="Mullikin J.C."/>
            <person name="Plumb R.W."/>
            <person name="Rogers J."/>
            <person name="Schein J.E."/>
            <person name="Sohrmann M."/>
            <person name="Spieth J."/>
            <person name="Stajich J.E."/>
            <person name="Wei C."/>
            <person name="Willey D."/>
            <person name="Wilson R.K."/>
            <person name="Durbin R."/>
            <person name="Waterston R.H."/>
        </authorList>
    </citation>
    <scope>NUCLEOTIDE SEQUENCE [LARGE SCALE GENOMIC DNA]</scope>
    <source>
        <strain evidence="11 12">AF16</strain>
    </source>
</reference>
<evidence type="ECO:0000256" key="7">
    <source>
        <dbReference type="PIRSR" id="PIRSR600175-1"/>
    </source>
</evidence>
<evidence type="ECO:0000256" key="4">
    <source>
        <dbReference type="ARBA" id="ARBA00022847"/>
    </source>
</evidence>
<feature type="transmembrane region" description="Helical" evidence="10">
    <location>
        <begin position="302"/>
        <end position="322"/>
    </location>
</feature>
<feature type="transmembrane region" description="Helical" evidence="10">
    <location>
        <begin position="497"/>
        <end position="515"/>
    </location>
</feature>
<dbReference type="eggNOG" id="KOG3659">
    <property type="taxonomic scope" value="Eukaryota"/>
</dbReference>
<evidence type="ECO:0000256" key="9">
    <source>
        <dbReference type="SAM" id="MobiDB-lite"/>
    </source>
</evidence>
<dbReference type="AlphaFoldDB" id="A8X8P0"/>
<feature type="disulfide bond" evidence="8">
    <location>
        <begin position="186"/>
        <end position="195"/>
    </location>
</feature>
<feature type="transmembrane region" description="Helical" evidence="10">
    <location>
        <begin position="271"/>
        <end position="290"/>
    </location>
</feature>
<evidence type="ECO:0000256" key="3">
    <source>
        <dbReference type="ARBA" id="ARBA00022692"/>
    </source>
</evidence>
<gene>
    <name evidence="13" type="primary">snf-10</name>
    <name evidence="11" type="synonym">Cbr-snf-10</name>
    <name evidence="13" type="ORF">CBG09609</name>
    <name evidence="11" type="ORF">CBG_09609</name>
</gene>
<feature type="transmembrane region" description="Helical" evidence="10">
    <location>
        <begin position="342"/>
        <end position="362"/>
    </location>
</feature>
<keyword evidence="6 10" id="KW-0472">Membrane</keyword>
<dbReference type="Proteomes" id="UP000008549">
    <property type="component" value="Unassembled WGS sequence"/>
</dbReference>
<dbReference type="PANTHER" id="PTHR11616:SF241">
    <property type="entry name" value="SODIUM- AND CHLORIDE-DEPENDENT GLYCINE TRANSPORTER 2"/>
    <property type="match status" value="1"/>
</dbReference>
<dbReference type="OMA" id="RATGDWG"/>
<keyword evidence="12" id="KW-1185">Reference proteome</keyword>
<feature type="transmembrane region" description="Helical" evidence="10">
    <location>
        <begin position="530"/>
        <end position="549"/>
    </location>
</feature>
<evidence type="ECO:0000256" key="1">
    <source>
        <dbReference type="ARBA" id="ARBA00004141"/>
    </source>
</evidence>
<dbReference type="PANTHER" id="PTHR11616">
    <property type="entry name" value="SODIUM/CHLORIDE DEPENDENT TRANSPORTER"/>
    <property type="match status" value="1"/>
</dbReference>
<feature type="transmembrane region" description="Helical" evidence="10">
    <location>
        <begin position="383"/>
        <end position="408"/>
    </location>
</feature>
<dbReference type="PROSITE" id="PS50267">
    <property type="entry name" value="NA_NEUROTRAN_SYMP_3"/>
    <property type="match status" value="1"/>
</dbReference>
<feature type="binding site" evidence="7">
    <location>
        <position position="85"/>
    </location>
    <ligand>
        <name>Na(+)</name>
        <dbReference type="ChEBI" id="CHEBI:29101"/>
        <label>1</label>
    </ligand>
</feature>
<dbReference type="GO" id="GO:0005283">
    <property type="term" value="F:amino acid:sodium symporter activity"/>
    <property type="evidence" value="ECO:0000318"/>
    <property type="project" value="GO_Central"/>
</dbReference>
<accession>A8X8P0</accession>
<evidence type="ECO:0000313" key="13">
    <source>
        <dbReference type="WormBase" id="CBG09609"/>
    </source>
</evidence>
<feature type="transmembrane region" description="Helical" evidence="10">
    <location>
        <begin position="70"/>
        <end position="88"/>
    </location>
</feature>
<evidence type="ECO:0000256" key="8">
    <source>
        <dbReference type="PIRSR" id="PIRSR600175-2"/>
    </source>
</evidence>
<dbReference type="GO" id="GO:0005886">
    <property type="term" value="C:plasma membrane"/>
    <property type="evidence" value="ECO:0000318"/>
    <property type="project" value="GO_Central"/>
</dbReference>
<evidence type="ECO:0000256" key="10">
    <source>
        <dbReference type="SAM" id="Phobius"/>
    </source>
</evidence>
<evidence type="ECO:0000313" key="11">
    <source>
        <dbReference type="EMBL" id="CAP29001.2"/>
    </source>
</evidence>
<evidence type="ECO:0000256" key="2">
    <source>
        <dbReference type="ARBA" id="ARBA00022448"/>
    </source>
</evidence>
<dbReference type="InterPro" id="IPR037272">
    <property type="entry name" value="SNS_sf"/>
</dbReference>
<keyword evidence="7" id="KW-0915">Sodium</keyword>
<dbReference type="GO" id="GO:1903804">
    <property type="term" value="P:glycine import across plasma membrane"/>
    <property type="evidence" value="ECO:0000318"/>
    <property type="project" value="GO_Central"/>
</dbReference>
<dbReference type="STRING" id="6238.A8X8P0"/>
<feature type="transmembrane region" description="Helical" evidence="10">
    <location>
        <begin position="605"/>
        <end position="628"/>
    </location>
</feature>
<evidence type="ECO:0000256" key="6">
    <source>
        <dbReference type="ARBA" id="ARBA00023136"/>
    </source>
</evidence>
<keyword evidence="5 10" id="KW-1133">Transmembrane helix</keyword>
<dbReference type="GO" id="GO:0046872">
    <property type="term" value="F:metal ion binding"/>
    <property type="evidence" value="ECO:0007669"/>
    <property type="project" value="UniProtKB-KW"/>
</dbReference>
<sequence>MHQEKGKRVKSKSVVNDDTNSTATEEIVPVKKTSNATKISNIGFRSMTNLALENMGLDTKMEGPTWTSKWESIAATLSFVTCSGNFWFFPFLCGYYGGWFPYQFTLCFIFIGVPLLYMETALGQYASASPLSVFSRMAPAMAGLSAGMCFIMVFRTISLSVWAIYNLTITAHATRSFWNEPEWENCPNSKLGDYCVNYKLAKECTWAQPGSSEQCDHYQDVLIATRGFQQRKSPFMSFVHGLMYTVRVRDHYEHSFFFQKDLSVNDWEPPSYTSITCAVALWITIGIVSIGGSKVLGRTGIVSLVLLLIGSLMLISFGISFGESGVVVTSFFYPSEAFDDKWMWVWSWTDAAAHALRALNVGCGGIQKFASLNNFHNKIHKDVLIVSSISYLFYLCTGIFSFMFMAVIGKEYYPDLEASERIKLYATPALIESVISEKLTQCKLGVFWVFLFWVTLAACSIQGISGYIWVMSSMIVERLNGSRRKYGKPLTGWHKRAIILTIMSITGLISSLPFLGNGGINLMSNIETHASYGTIFIAFVEIITVSYLYGFKRFSVNIRAMIGGRGPPNIFWWLNWLVISPLLLIVTFGCIVATFGQQKAFNDTSIITCVIGYFLLIMPFVLVVFYFLREEYDRRRNMEPFVVMIRATGDWGPMNPENRRKAVKYERQLRVRY</sequence>
<organism evidence="11 12">
    <name type="scientific">Caenorhabditis briggsae</name>
    <dbReference type="NCBI Taxonomy" id="6238"/>
    <lineage>
        <taxon>Eukaryota</taxon>
        <taxon>Metazoa</taxon>
        <taxon>Ecdysozoa</taxon>
        <taxon>Nematoda</taxon>
        <taxon>Chromadorea</taxon>
        <taxon>Rhabditida</taxon>
        <taxon>Rhabditina</taxon>
        <taxon>Rhabditomorpha</taxon>
        <taxon>Rhabditoidea</taxon>
        <taxon>Rhabditidae</taxon>
        <taxon>Peloderinae</taxon>
        <taxon>Caenorhabditis</taxon>
    </lineage>
</organism>
<evidence type="ECO:0000313" key="12">
    <source>
        <dbReference type="Proteomes" id="UP000008549"/>
    </source>
</evidence>
<keyword evidence="2" id="KW-0813">Transport</keyword>
<protein>
    <submittedName>
        <fullName evidence="11">Protein CBR-SNF-10</fullName>
    </submittedName>
</protein>
<feature type="region of interest" description="Disordered" evidence="9">
    <location>
        <begin position="1"/>
        <end position="20"/>
    </location>
</feature>
<comment type="subcellular location">
    <subcellularLocation>
        <location evidence="1">Membrane</location>
        <topology evidence="1">Multi-pass membrane protein</topology>
    </subcellularLocation>
</comment>
<dbReference type="EMBL" id="HE600998">
    <property type="protein sequence ID" value="CAP29001.2"/>
    <property type="molecule type" value="Genomic_DNA"/>
</dbReference>
<proteinExistence type="predicted"/>
<feature type="transmembrane region" description="Helical" evidence="10">
    <location>
        <begin position="570"/>
        <end position="593"/>
    </location>
</feature>
<feature type="transmembrane region" description="Helical" evidence="10">
    <location>
        <begin position="100"/>
        <end position="118"/>
    </location>
</feature>
<keyword evidence="3 10" id="KW-0812">Transmembrane</keyword>
<dbReference type="InParanoid" id="A8X8P0"/>
<name>A8X8P0_CAEBR</name>
<evidence type="ECO:0000256" key="5">
    <source>
        <dbReference type="ARBA" id="ARBA00022989"/>
    </source>
</evidence>
<reference evidence="11 12" key="2">
    <citation type="journal article" date="2011" name="PLoS Genet.">
        <title>Caenorhabditis briggsae recombinant inbred line genotypes reveal inter-strain incompatibility and the evolution of recombination.</title>
        <authorList>
            <person name="Ross J.A."/>
            <person name="Koboldt D.C."/>
            <person name="Staisch J.E."/>
            <person name="Chamberlin H.M."/>
            <person name="Gupta B.P."/>
            <person name="Miller R.D."/>
            <person name="Baird S.E."/>
            <person name="Haag E.S."/>
        </authorList>
    </citation>
    <scope>NUCLEOTIDE SEQUENCE [LARGE SCALE GENOMIC DNA]</scope>
    <source>
        <strain evidence="11 12">AF16</strain>
    </source>
</reference>
<feature type="transmembrane region" description="Helical" evidence="10">
    <location>
        <begin position="139"/>
        <end position="165"/>
    </location>
</feature>
<dbReference type="GO" id="GO:0044298">
    <property type="term" value="C:cell body membrane"/>
    <property type="evidence" value="ECO:0007669"/>
    <property type="project" value="EnsemblMetazoa"/>
</dbReference>
<dbReference type="WormBase" id="CBG09609">
    <property type="protein sequence ID" value="CBP40597"/>
    <property type="gene ID" value="WBGene00031169"/>
    <property type="gene designation" value="Cbr-snf-10"/>
</dbReference>
<dbReference type="FunCoup" id="A8X8P0">
    <property type="interactions" value="369"/>
</dbReference>
<feature type="transmembrane region" description="Helical" evidence="10">
    <location>
        <begin position="446"/>
        <end position="476"/>
    </location>
</feature>
<dbReference type="SUPFAM" id="SSF161070">
    <property type="entry name" value="SNF-like"/>
    <property type="match status" value="1"/>
</dbReference>
<keyword evidence="4" id="KW-0769">Symport</keyword>
<keyword evidence="8" id="KW-1015">Disulfide bond</keyword>
<keyword evidence="7" id="KW-0479">Metal-binding</keyword>
<dbReference type="GO" id="GO:0035725">
    <property type="term" value="P:sodium ion transmembrane transport"/>
    <property type="evidence" value="ECO:0000318"/>
    <property type="project" value="GO_Central"/>
</dbReference>
<dbReference type="PRINTS" id="PR00176">
    <property type="entry name" value="NANEUSMPORT"/>
</dbReference>
<dbReference type="InterPro" id="IPR000175">
    <property type="entry name" value="Na/ntran_symport"/>
</dbReference>
<dbReference type="Pfam" id="PF00209">
    <property type="entry name" value="SNF"/>
    <property type="match status" value="1"/>
</dbReference>
<dbReference type="GO" id="GO:1905418">
    <property type="term" value="P:positive regulation of amoeboid sperm motility"/>
    <property type="evidence" value="ECO:0007669"/>
    <property type="project" value="EnsemblMetazoa"/>
</dbReference>